<dbReference type="InterPro" id="IPR001680">
    <property type="entry name" value="WD40_rpt"/>
</dbReference>
<evidence type="ECO:0000313" key="5">
    <source>
        <dbReference type="Proteomes" id="UP001445076"/>
    </source>
</evidence>
<evidence type="ECO:0000256" key="2">
    <source>
        <dbReference type="ARBA" id="ARBA00023242"/>
    </source>
</evidence>
<dbReference type="InterPro" id="IPR036322">
    <property type="entry name" value="WD40_repeat_dom_sf"/>
</dbReference>
<sequence>GWQPHCCVHATACVFHATLVMASVKLMNFSPTGEKFAHSGPDGILRIWNTISGILEHEYQPSEHLTATTTCVRYSPQKEKKKAAVKSLEASEGNLLAMGTLAGNILIYSPEKREIVATLDHAPPHAVLDITWHTTERLYSLAANNTLVEWDVTSGEKIVSVEVNGGGAICALTKKLFCVTSRSIEVIALLRKSGTVNLKNSYTGHTSLVTQLLPLLVKDAPTRYVISSSQEDRFIYAWDLLSENEEPAGSFMVKDIIGTVAVSALQEGAVTLSATTRTGTLVLFTQHLNGNSQRKVVKSMGKLRVVSEVNGKQTVIPVVSSFFCNDVSSSIIIAYGHSSILKFERMSISDLSGDKEIIRSDPSATAARKPTALAKIVTPLMTKDTFIKGPGYVDVEPTSKVKRKHGDPDGIAALPMEERLNALAIDKTKTGDATQPPKADNVAHLLLQGLHSKDQRILQSVIDHGDKDTIDNTVRRLPTPAIVPLLKHLQLVIRGKGHKSVG</sequence>
<keyword evidence="5" id="KW-1185">Reference proteome</keyword>
<dbReference type="Gene3D" id="2.130.10.10">
    <property type="entry name" value="YVTN repeat-like/Quinoprotein amine dehydrogenase"/>
    <property type="match status" value="1"/>
</dbReference>
<dbReference type="EMBL" id="JARKIK010000042">
    <property type="protein sequence ID" value="KAK8737427.1"/>
    <property type="molecule type" value="Genomic_DNA"/>
</dbReference>
<dbReference type="PANTHER" id="PTHR44267">
    <property type="entry name" value="WD REPEAT-CONTAINING PROTEIN 43"/>
    <property type="match status" value="1"/>
</dbReference>
<feature type="signal peptide" evidence="3">
    <location>
        <begin position="1"/>
        <end position="22"/>
    </location>
</feature>
<evidence type="ECO:0008006" key="6">
    <source>
        <dbReference type="Google" id="ProtNLM"/>
    </source>
</evidence>
<keyword evidence="2" id="KW-0539">Nucleus</keyword>
<dbReference type="InterPro" id="IPR015943">
    <property type="entry name" value="WD40/YVTN_repeat-like_dom_sf"/>
</dbReference>
<dbReference type="GO" id="GO:0000462">
    <property type="term" value="P:maturation of SSU-rRNA from tricistronic rRNA transcript (SSU-rRNA, 5.8S rRNA, LSU-rRNA)"/>
    <property type="evidence" value="ECO:0007669"/>
    <property type="project" value="TreeGrafter"/>
</dbReference>
<evidence type="ECO:0000313" key="4">
    <source>
        <dbReference type="EMBL" id="KAK8737427.1"/>
    </source>
</evidence>
<evidence type="ECO:0000256" key="1">
    <source>
        <dbReference type="ARBA" id="ARBA00004123"/>
    </source>
</evidence>
<feature type="non-terminal residue" evidence="4">
    <location>
        <position position="1"/>
    </location>
</feature>
<comment type="caution">
    <text evidence="4">The sequence shown here is derived from an EMBL/GenBank/DDBJ whole genome shotgun (WGS) entry which is preliminary data.</text>
</comment>
<evidence type="ECO:0000256" key="3">
    <source>
        <dbReference type="SAM" id="SignalP"/>
    </source>
</evidence>
<dbReference type="PANTHER" id="PTHR44267:SF1">
    <property type="entry name" value="WD REPEAT-CONTAINING PROTEIN 43"/>
    <property type="match status" value="1"/>
</dbReference>
<organism evidence="4 5">
    <name type="scientific">Cherax quadricarinatus</name>
    <name type="common">Australian red claw crayfish</name>
    <dbReference type="NCBI Taxonomy" id="27406"/>
    <lineage>
        <taxon>Eukaryota</taxon>
        <taxon>Metazoa</taxon>
        <taxon>Ecdysozoa</taxon>
        <taxon>Arthropoda</taxon>
        <taxon>Crustacea</taxon>
        <taxon>Multicrustacea</taxon>
        <taxon>Malacostraca</taxon>
        <taxon>Eumalacostraca</taxon>
        <taxon>Eucarida</taxon>
        <taxon>Decapoda</taxon>
        <taxon>Pleocyemata</taxon>
        <taxon>Astacidea</taxon>
        <taxon>Parastacoidea</taxon>
        <taxon>Parastacidae</taxon>
        <taxon>Cherax</taxon>
    </lineage>
</organism>
<dbReference type="InterPro" id="IPR052414">
    <property type="entry name" value="U3_snoRNA-assoc_WDR"/>
</dbReference>
<feature type="chain" id="PRO_5043844532" description="WD repeat-containing protein 43" evidence="3">
    <location>
        <begin position="23"/>
        <end position="502"/>
    </location>
</feature>
<gene>
    <name evidence="4" type="ORF">OTU49_004478</name>
</gene>
<comment type="subcellular location">
    <subcellularLocation>
        <location evidence="1">Nucleus</location>
    </subcellularLocation>
</comment>
<protein>
    <recommendedName>
        <fullName evidence="6">WD repeat-containing protein 43</fullName>
    </recommendedName>
</protein>
<dbReference type="Proteomes" id="UP001445076">
    <property type="component" value="Unassembled WGS sequence"/>
</dbReference>
<accession>A0AAW0XCV8</accession>
<keyword evidence="3" id="KW-0732">Signal</keyword>
<name>A0AAW0XCV8_CHEQU</name>
<dbReference type="AlphaFoldDB" id="A0AAW0XCV8"/>
<dbReference type="GO" id="GO:0005730">
    <property type="term" value="C:nucleolus"/>
    <property type="evidence" value="ECO:0007669"/>
    <property type="project" value="TreeGrafter"/>
</dbReference>
<dbReference type="SMART" id="SM00320">
    <property type="entry name" value="WD40"/>
    <property type="match status" value="4"/>
</dbReference>
<dbReference type="SUPFAM" id="SSF50978">
    <property type="entry name" value="WD40 repeat-like"/>
    <property type="match status" value="1"/>
</dbReference>
<proteinExistence type="predicted"/>
<reference evidence="4 5" key="1">
    <citation type="journal article" date="2024" name="BMC Genomics">
        <title>Genome assembly of redclaw crayfish (Cherax quadricarinatus) provides insights into its immune adaptation and hypoxia tolerance.</title>
        <authorList>
            <person name="Liu Z."/>
            <person name="Zheng J."/>
            <person name="Li H."/>
            <person name="Fang K."/>
            <person name="Wang S."/>
            <person name="He J."/>
            <person name="Zhou D."/>
            <person name="Weng S."/>
            <person name="Chi M."/>
            <person name="Gu Z."/>
            <person name="He J."/>
            <person name="Li F."/>
            <person name="Wang M."/>
        </authorList>
    </citation>
    <scope>NUCLEOTIDE SEQUENCE [LARGE SCALE GENOMIC DNA]</scope>
    <source>
        <strain evidence="4">ZL_2023a</strain>
    </source>
</reference>